<keyword evidence="1" id="KW-0805">Transcription regulation</keyword>
<organism evidence="5 6">
    <name type="scientific">Brevibacterium sandarakinum</name>
    <dbReference type="NCBI Taxonomy" id="629680"/>
    <lineage>
        <taxon>Bacteria</taxon>
        <taxon>Bacillati</taxon>
        <taxon>Actinomycetota</taxon>
        <taxon>Actinomycetes</taxon>
        <taxon>Micrococcales</taxon>
        <taxon>Brevibacteriaceae</taxon>
        <taxon>Brevibacterium</taxon>
    </lineage>
</organism>
<dbReference type="AlphaFoldDB" id="A0A1H1TBX7"/>
<dbReference type="PROSITE" id="PS50043">
    <property type="entry name" value="HTH_LUXR_2"/>
    <property type="match status" value="1"/>
</dbReference>
<dbReference type="CDD" id="cd06170">
    <property type="entry name" value="LuxR_C_like"/>
    <property type="match status" value="1"/>
</dbReference>
<dbReference type="Gene3D" id="1.10.10.10">
    <property type="entry name" value="Winged helix-like DNA-binding domain superfamily/Winged helix DNA-binding domain"/>
    <property type="match status" value="1"/>
</dbReference>
<dbReference type="GO" id="GO:0006355">
    <property type="term" value="P:regulation of DNA-templated transcription"/>
    <property type="evidence" value="ECO:0007669"/>
    <property type="project" value="InterPro"/>
</dbReference>
<dbReference type="SUPFAM" id="SSF46894">
    <property type="entry name" value="C-terminal effector domain of the bipartite response regulators"/>
    <property type="match status" value="1"/>
</dbReference>
<dbReference type="InterPro" id="IPR016032">
    <property type="entry name" value="Sig_transdc_resp-reg_C-effctor"/>
</dbReference>
<gene>
    <name evidence="5" type="ORF">SAMN04489751_2328</name>
</gene>
<dbReference type="PANTHER" id="PTHR44688">
    <property type="entry name" value="DNA-BINDING TRANSCRIPTIONAL ACTIVATOR DEVR_DOSR"/>
    <property type="match status" value="1"/>
</dbReference>
<evidence type="ECO:0000259" key="4">
    <source>
        <dbReference type="PROSITE" id="PS50043"/>
    </source>
</evidence>
<dbReference type="OrthoDB" id="5476461at2"/>
<sequence>MSSRIRQRELDRVKAILEQNSGAAVIGGIGFGRSSLLRALERDWVGQVVWVPFNRSEAATRFSGLEILLAAMSVLDAEAFEFWDELSSEGMSEPEASEWVMTAFRQARIPDNTLIVIPDADGMDTSSQVVLGQIVRRLRTGRLRIAVTARLVPEESPLSGMPSLELRPLDATDMTEFAHDLTSGHIAEEVVQFSTQIASGRPLALRLILAQMTPSQRLGRTALPMPVRVGRAVDPMVREIVGESDPEAVTLLKLLAVAPLTPFRPLRRQFPQLWEHVEDLETRGVLERRGAYIFIAHGIVRASVHAQMGAAERLALHERLEQLCADSTPALSDWHASFSSFDGADRLADAGLSLIAEGCREAGIEFTERAIRLSPDIGFIGQRLLVVAGALYARGDLSFASRYIRILSTVEDSGLMVRARALKVEIEFVQHQRVPSRLLDSWTKAEMDEAPDAVARLQLVLSQCHLERREYAEAQQLLRAASSLQERFGPREQQLYDAARLRLDCSRGNDELALQKFAELGEREIDSVDPNYLLSIASGLLITEHYASALAVLDRLRSRHGRETIWWTSAVYLQAETAIRSGSISVAVETIETVGSQVGANPPIRSDRWLMLKCWSLLAQGLASDAEPVEMQLAAHAASTHNRDLIASLNALQGSYLLRAGYPADASRHLLRCQELAGNSGNANIHRYEPDLIEALMRVGRREHASLVFQQLKKKVERADSRWGELALSRCEAMLTAGDKSVELFLRVLRAWTSQDSQFERALTHEALSRRLAELGSHGQSREHSHIAGTLYSEVGADRLVEAPLGADRESTPETPQLPELFELNEEELKVVELVRAGMKNRDIARRVFVSLRTVELRLTSVYRKLDVASRTELVARLAGSPRLAAV</sequence>
<dbReference type="SMART" id="SM00421">
    <property type="entry name" value="HTH_LUXR"/>
    <property type="match status" value="1"/>
</dbReference>
<dbReference type="STRING" id="629680.SAMN04489751_2328"/>
<keyword evidence="2" id="KW-0238">DNA-binding</keyword>
<dbReference type="InterPro" id="IPR036388">
    <property type="entry name" value="WH-like_DNA-bd_sf"/>
</dbReference>
<evidence type="ECO:0000313" key="5">
    <source>
        <dbReference type="EMBL" id="SDS57762.1"/>
    </source>
</evidence>
<dbReference type="SUPFAM" id="SSF52540">
    <property type="entry name" value="P-loop containing nucleoside triphosphate hydrolases"/>
    <property type="match status" value="1"/>
</dbReference>
<dbReference type="InterPro" id="IPR000792">
    <property type="entry name" value="Tscrpt_reg_LuxR_C"/>
</dbReference>
<evidence type="ECO:0000256" key="2">
    <source>
        <dbReference type="ARBA" id="ARBA00023125"/>
    </source>
</evidence>
<dbReference type="Pfam" id="PF00196">
    <property type="entry name" value="GerE"/>
    <property type="match status" value="1"/>
</dbReference>
<dbReference type="PANTHER" id="PTHR44688:SF16">
    <property type="entry name" value="DNA-BINDING TRANSCRIPTIONAL ACTIVATOR DEVR_DOSR"/>
    <property type="match status" value="1"/>
</dbReference>
<feature type="domain" description="HTH luxR-type" evidence="4">
    <location>
        <begin position="817"/>
        <end position="882"/>
    </location>
</feature>
<protein>
    <submittedName>
        <fullName evidence="5">Regulatory protein, luxR family</fullName>
    </submittedName>
</protein>
<dbReference type="InterPro" id="IPR027417">
    <property type="entry name" value="P-loop_NTPase"/>
</dbReference>
<dbReference type="EMBL" id="LT629739">
    <property type="protein sequence ID" value="SDS57762.1"/>
    <property type="molecule type" value="Genomic_DNA"/>
</dbReference>
<evidence type="ECO:0000256" key="3">
    <source>
        <dbReference type="ARBA" id="ARBA00023163"/>
    </source>
</evidence>
<keyword evidence="6" id="KW-1185">Reference proteome</keyword>
<dbReference type="RefSeq" id="WP_092105780.1">
    <property type="nucleotide sequence ID" value="NZ_LT629739.1"/>
</dbReference>
<name>A0A1H1TBX7_BRESA</name>
<dbReference type="PRINTS" id="PR00038">
    <property type="entry name" value="HTHLUXR"/>
</dbReference>
<evidence type="ECO:0000256" key="1">
    <source>
        <dbReference type="ARBA" id="ARBA00023015"/>
    </source>
</evidence>
<dbReference type="GO" id="GO:0003677">
    <property type="term" value="F:DNA binding"/>
    <property type="evidence" value="ECO:0007669"/>
    <property type="project" value="UniProtKB-KW"/>
</dbReference>
<reference evidence="5" key="1">
    <citation type="submission" date="2016-10" db="EMBL/GenBank/DDBJ databases">
        <authorList>
            <person name="Varghese N."/>
            <person name="Submissions S."/>
        </authorList>
    </citation>
    <scope>NUCLEOTIDE SEQUENCE [LARGE SCALE GENOMIC DNA]</scope>
    <source>
        <strain evidence="5">DSM 22082</strain>
    </source>
</reference>
<dbReference type="PROSITE" id="PS00622">
    <property type="entry name" value="HTH_LUXR_1"/>
    <property type="match status" value="1"/>
</dbReference>
<keyword evidence="3" id="KW-0804">Transcription</keyword>
<dbReference type="Proteomes" id="UP000199700">
    <property type="component" value="Chromosome"/>
</dbReference>
<evidence type="ECO:0000313" key="6">
    <source>
        <dbReference type="Proteomes" id="UP000199700"/>
    </source>
</evidence>
<proteinExistence type="predicted"/>
<accession>A0A1H1TBX7</accession>